<comment type="caution">
    <text evidence="2">The sequence shown here is derived from an EMBL/GenBank/DDBJ whole genome shotgun (WGS) entry which is preliminary data.</text>
</comment>
<evidence type="ECO:0000313" key="3">
    <source>
        <dbReference type="Proteomes" id="UP000276133"/>
    </source>
</evidence>
<evidence type="ECO:0000259" key="1">
    <source>
        <dbReference type="Pfam" id="PF10551"/>
    </source>
</evidence>
<sequence>MEKNLPLNYALFTNKQQTTYTKFFKFIKEKITIEPLSVSCDFELAIINSVVDVFPEASVDGCFFHFKKSIWRYIQGNGLATKYCDLSQDLNLVRKYCRMLACLAFAPVEHVATGFVSLQECAPVEPKNLYSYFEENYIGAKKRTKVPS</sequence>
<dbReference type="OrthoDB" id="6765568at2759"/>
<dbReference type="Proteomes" id="UP000276133">
    <property type="component" value="Unassembled WGS sequence"/>
</dbReference>
<accession>A0A3M7PK59</accession>
<gene>
    <name evidence="2" type="ORF">BpHYR1_037821</name>
</gene>
<name>A0A3M7PK59_BRAPC</name>
<dbReference type="EMBL" id="REGN01010411">
    <property type="protein sequence ID" value="RMZ99104.1"/>
    <property type="molecule type" value="Genomic_DNA"/>
</dbReference>
<dbReference type="AlphaFoldDB" id="A0A3M7PK59"/>
<dbReference type="InterPro" id="IPR018289">
    <property type="entry name" value="MULE_transposase_dom"/>
</dbReference>
<organism evidence="2 3">
    <name type="scientific">Brachionus plicatilis</name>
    <name type="common">Marine rotifer</name>
    <name type="synonym">Brachionus muelleri</name>
    <dbReference type="NCBI Taxonomy" id="10195"/>
    <lineage>
        <taxon>Eukaryota</taxon>
        <taxon>Metazoa</taxon>
        <taxon>Spiralia</taxon>
        <taxon>Gnathifera</taxon>
        <taxon>Rotifera</taxon>
        <taxon>Eurotatoria</taxon>
        <taxon>Monogononta</taxon>
        <taxon>Pseudotrocha</taxon>
        <taxon>Ploima</taxon>
        <taxon>Brachionidae</taxon>
        <taxon>Brachionus</taxon>
    </lineage>
</organism>
<keyword evidence="3" id="KW-1185">Reference proteome</keyword>
<reference evidence="2 3" key="1">
    <citation type="journal article" date="2018" name="Sci. Rep.">
        <title>Genomic signatures of local adaptation to the degree of environmental predictability in rotifers.</title>
        <authorList>
            <person name="Franch-Gras L."/>
            <person name="Hahn C."/>
            <person name="Garcia-Roger E.M."/>
            <person name="Carmona M.J."/>
            <person name="Serra M."/>
            <person name="Gomez A."/>
        </authorList>
    </citation>
    <scope>NUCLEOTIDE SEQUENCE [LARGE SCALE GENOMIC DNA]</scope>
    <source>
        <strain evidence="2">HYR1</strain>
    </source>
</reference>
<dbReference type="Pfam" id="PF10551">
    <property type="entry name" value="MULE"/>
    <property type="match status" value="1"/>
</dbReference>
<proteinExistence type="predicted"/>
<protein>
    <submittedName>
        <fullName evidence="2">MULE and FLYWCH domain containing</fullName>
    </submittedName>
</protein>
<feature type="non-terminal residue" evidence="2">
    <location>
        <position position="148"/>
    </location>
</feature>
<feature type="domain" description="MULE transposase" evidence="1">
    <location>
        <begin position="4"/>
        <end position="68"/>
    </location>
</feature>
<evidence type="ECO:0000313" key="2">
    <source>
        <dbReference type="EMBL" id="RMZ99104.1"/>
    </source>
</evidence>